<organism evidence="1 2">
    <name type="scientific">Bradyrhizobium brasilense</name>
    <dbReference type="NCBI Taxonomy" id="1419277"/>
    <lineage>
        <taxon>Bacteria</taxon>
        <taxon>Pseudomonadati</taxon>
        <taxon>Pseudomonadota</taxon>
        <taxon>Alphaproteobacteria</taxon>
        <taxon>Hyphomicrobiales</taxon>
        <taxon>Nitrobacteraceae</taxon>
        <taxon>Bradyrhizobium</taxon>
    </lineage>
</organism>
<dbReference type="EMBL" id="FMZW01000058">
    <property type="protein sequence ID" value="SDF49687.1"/>
    <property type="molecule type" value="Genomic_DNA"/>
</dbReference>
<evidence type="ECO:0000313" key="2">
    <source>
        <dbReference type="Proteomes" id="UP000199245"/>
    </source>
</evidence>
<sequence>MRTALCLIAIWLLINVLFFVAMTPVDESARRPARKNEPHIWR</sequence>
<gene>
    <name evidence="1" type="ORF">SAMN05216337_105825</name>
</gene>
<dbReference type="AlphaFoldDB" id="A0A1G7LJI7"/>
<evidence type="ECO:0000313" key="1">
    <source>
        <dbReference type="EMBL" id="SDF49687.1"/>
    </source>
</evidence>
<dbReference type="Proteomes" id="UP000199245">
    <property type="component" value="Unassembled WGS sequence"/>
</dbReference>
<accession>A0A1G7LJI7</accession>
<proteinExistence type="predicted"/>
<reference evidence="1 2" key="1">
    <citation type="submission" date="2016-10" db="EMBL/GenBank/DDBJ databases">
        <authorList>
            <person name="de Groot N.N."/>
        </authorList>
    </citation>
    <scope>NUCLEOTIDE SEQUENCE [LARGE SCALE GENOMIC DNA]</scope>
    <source>
        <strain evidence="1 2">R5</strain>
    </source>
</reference>
<dbReference type="RefSeq" id="WP_283809537.1">
    <property type="nucleotide sequence ID" value="NZ_FMZW01000058.1"/>
</dbReference>
<protein>
    <submittedName>
        <fullName evidence="1">Uncharacterized protein</fullName>
    </submittedName>
</protein>
<name>A0A1G7LJI7_9BRAD</name>